<dbReference type="EMBL" id="MKKU01000289">
    <property type="protein sequence ID" value="RNF16580.1"/>
    <property type="molecule type" value="Genomic_DNA"/>
</dbReference>
<proteinExistence type="predicted"/>
<keyword evidence="3" id="KW-1185">Reference proteome</keyword>
<feature type="region of interest" description="Disordered" evidence="1">
    <location>
        <begin position="1"/>
        <end position="77"/>
    </location>
</feature>
<name>A0A422PFT5_9TRYP</name>
<protein>
    <submittedName>
        <fullName evidence="2">Uncharacterized protein</fullName>
    </submittedName>
</protein>
<dbReference type="Proteomes" id="UP000284403">
    <property type="component" value="Unassembled WGS sequence"/>
</dbReference>
<organism evidence="2 3">
    <name type="scientific">Trypanosoma conorhini</name>
    <dbReference type="NCBI Taxonomy" id="83891"/>
    <lineage>
        <taxon>Eukaryota</taxon>
        <taxon>Discoba</taxon>
        <taxon>Euglenozoa</taxon>
        <taxon>Kinetoplastea</taxon>
        <taxon>Metakinetoplastina</taxon>
        <taxon>Trypanosomatida</taxon>
        <taxon>Trypanosomatidae</taxon>
        <taxon>Trypanosoma</taxon>
    </lineage>
</organism>
<dbReference type="GeneID" id="40318746"/>
<dbReference type="OrthoDB" id="247528at2759"/>
<feature type="compositionally biased region" description="Basic and acidic residues" evidence="1">
    <location>
        <begin position="64"/>
        <end position="75"/>
    </location>
</feature>
<evidence type="ECO:0000256" key="1">
    <source>
        <dbReference type="SAM" id="MobiDB-lite"/>
    </source>
</evidence>
<feature type="compositionally biased region" description="Basic residues" evidence="1">
    <location>
        <begin position="295"/>
        <end position="305"/>
    </location>
</feature>
<evidence type="ECO:0000313" key="2">
    <source>
        <dbReference type="EMBL" id="RNF16580.1"/>
    </source>
</evidence>
<feature type="region of interest" description="Disordered" evidence="1">
    <location>
        <begin position="203"/>
        <end position="254"/>
    </location>
</feature>
<evidence type="ECO:0000313" key="3">
    <source>
        <dbReference type="Proteomes" id="UP000284403"/>
    </source>
</evidence>
<feature type="compositionally biased region" description="Basic and acidic residues" evidence="1">
    <location>
        <begin position="1"/>
        <end position="11"/>
    </location>
</feature>
<feature type="compositionally biased region" description="Low complexity" evidence="1">
    <location>
        <begin position="38"/>
        <end position="59"/>
    </location>
</feature>
<dbReference type="RefSeq" id="XP_029227855.1">
    <property type="nucleotide sequence ID" value="XM_029372038.1"/>
</dbReference>
<gene>
    <name evidence="2" type="ORF">Tco025E_05135</name>
</gene>
<feature type="compositionally biased region" description="Polar residues" evidence="1">
    <location>
        <begin position="239"/>
        <end position="252"/>
    </location>
</feature>
<reference evidence="2 3" key="1">
    <citation type="journal article" date="2018" name="BMC Genomics">
        <title>Genomic comparison of Trypanosoma conorhini and Trypanosoma rangeli to Trypanosoma cruzi strains of high and low virulence.</title>
        <authorList>
            <person name="Bradwell K.R."/>
            <person name="Koparde V.N."/>
            <person name="Matveyev A.V."/>
            <person name="Serrano M.G."/>
            <person name="Alves J.M."/>
            <person name="Parikh H."/>
            <person name="Huang B."/>
            <person name="Lee V."/>
            <person name="Espinosa-Alvarez O."/>
            <person name="Ortiz P.A."/>
            <person name="Costa-Martins A.G."/>
            <person name="Teixeira M.M."/>
            <person name="Buck G.A."/>
        </authorList>
    </citation>
    <scope>NUCLEOTIDE SEQUENCE [LARGE SCALE GENOMIC DNA]</scope>
    <source>
        <strain evidence="2 3">025E</strain>
    </source>
</reference>
<sequence>MSVFSRRREMCDSWGVGGEGEASPTASRRPSHPKKGRSSVCSSPIASASGSPSGAPPMAFGRNSEPRRKPKEVTKQFDPTCSQLKDTVMALVDFHHNTLPVWGKRVAGLGGSVRDLSLGDVNFLERASQRLAMCLDQIHDTRRILEPYLQGPAAVSKWGRYAQRLCGLLLSAQKAVDVIRSRIARLLSFSTFHSSPVSTSAQWAVTDRSSEVRSTRAKSHSTNHDGSFRRPASKVRASSYESSSVGRQSNVALSEPPTFCSESTHCSLLRGQRCLQSLTMLPGEKPVHSASSQKNGRKKHQKQKIPCRQDRECSPPVYQPLSLGQVSSEHFSHGLGNVSSLYSRSLHGNESASELGRVGRRLPERQDQAGTNGTFTQEQFLKCRHHNSDIAGSFLARSPSTSKKSGQNCKLELTPEQRLSLLERIDLIEKLPHAPSALDLEEAKDIFALLYGPRSGPHQFSEWVDEMKLRALRRR</sequence>
<feature type="region of interest" description="Disordered" evidence="1">
    <location>
        <begin position="284"/>
        <end position="313"/>
    </location>
</feature>
<dbReference type="AlphaFoldDB" id="A0A422PFT5"/>
<comment type="caution">
    <text evidence="2">The sequence shown here is derived from an EMBL/GenBank/DDBJ whole genome shotgun (WGS) entry which is preliminary data.</text>
</comment>
<accession>A0A422PFT5</accession>
<feature type="region of interest" description="Disordered" evidence="1">
    <location>
        <begin position="352"/>
        <end position="374"/>
    </location>
</feature>